<evidence type="ECO:0000256" key="3">
    <source>
        <dbReference type="ARBA" id="ARBA00012552"/>
    </source>
</evidence>
<dbReference type="SUPFAM" id="SSF52540">
    <property type="entry name" value="P-loop containing nucleoside triphosphate hydrolases"/>
    <property type="match status" value="1"/>
</dbReference>
<feature type="compositionally biased region" description="Gly residues" evidence="11">
    <location>
        <begin position="2272"/>
        <end position="2287"/>
    </location>
</feature>
<dbReference type="SMART" id="SM00847">
    <property type="entry name" value="HA2"/>
    <property type="match status" value="1"/>
</dbReference>
<dbReference type="InterPro" id="IPR014001">
    <property type="entry name" value="Helicase_ATP-bd"/>
</dbReference>
<dbReference type="EMBL" id="OA882239">
    <property type="protein sequence ID" value="CAD7274083.1"/>
    <property type="molecule type" value="Genomic_DNA"/>
</dbReference>
<dbReference type="InterPro" id="IPR011709">
    <property type="entry name" value="DEAD-box_helicase_OB_fold"/>
</dbReference>
<keyword evidence="5" id="KW-0547">Nucleotide-binding</keyword>
<dbReference type="GO" id="GO:0005524">
    <property type="term" value="F:ATP binding"/>
    <property type="evidence" value="ECO:0007669"/>
    <property type="project" value="UniProtKB-KW"/>
</dbReference>
<dbReference type="SMART" id="SM00487">
    <property type="entry name" value="DEXDc"/>
    <property type="match status" value="1"/>
</dbReference>
<name>A0A7R9BH06_9CRUS</name>
<dbReference type="GO" id="GO:1990904">
    <property type="term" value="C:ribonucleoprotein complex"/>
    <property type="evidence" value="ECO:0007669"/>
    <property type="project" value="TreeGrafter"/>
</dbReference>
<sequence length="2336" mass="263278">MRSSEQDRPRRHSSLPLTLGCFMSARVKKVLDGEGQIQSKVANNSKVRRINPTSVRASASNECWYSAAENETQVPTSNLVSKQESSLSFTEDITICLAGRPQDLVVKEAKCIVRDVKQYNRNDMTDVLLKISELQPVDCSHICETRADAAMLCLYVIAEFDEELLRLLKNDVLHALKENSTICRFCPPLEKRLESVSSAITEERKLETMKLDFSASGVSYDPKRDSKTGFVNPQSFSAYRKQRDAFYRLHSCWEESKKTGDDGELSGFQCAVEDLMNISSDLEISLHFADLFIQQFLVDLRQNGVAGDIPVRSSDSQKMRLLQERMTAPKEHSGAQLLDYSVDFFVAFLKATRNALFRDALIMTIVGHSSDLMFSRGQKLPDVSDYCGSSHIVADELLKCLEALGKLLGLVYFVPRKLKYPVNKADIIDEYVRSKTWVQAPVDFKGILLKGIQTGNCLPVVIWMTNCLLFADPLSVRGRSFQDVLNIFDHLYKTSTADTVVCRQCCVHRIPSDVLNMSSSGAFCMQLHISLLMSTFSSKLPSNQEIEHPSDAENNFVLKCKNCVQTFAKIHCTSKGLLSFFGPWKKINENLRKLAVTVVDKAPIVHERIEMRRKIKPVTQAKPASLASWSPVDVLQEKLEQNFERNISPFIKRVMESVVEILSAKTSKELKAPTFLISNSRDSTRRNDSVVEEENEKFAWQICVGKIEDLAKRSVAPLLPENTSPDLSSIIVSIVSRRVCENVWTTFRHSNVRVRSNLNHTPTKTFPEMPSRDCLEVDAVRIFESAVDSDVTVTPHLSRENSMISRQNSAKFQPCDDADYERFSCQLMRPELHQKLINEVYDKEECVSDCIIFMRNSICAMLRGQDVNTERLWSIVSELEGRTSDIMQTMLPKFTPLWLDFVVLSLLKFHACSETEIAKIVNVTKAVVQLSKSPLRPFWCRHLILLSSASDVGWANWESFFTKIIISELVDFGDFNSSSLSIFSHSWPPELLSRLSLIFCRIREYPVKSRKVIGMADNASVDPGIKQFLYAWCSKRNKTPVYSVRSGGGPQHRQRFICELRVDGFGYIACGNSTTKKSAESNAANDFVEYLVRQNEIDTSTIPTFCAPGRMDANSTPRPQQSAVIPVEDAYKPFRHEPRPGFETLDAMDVAEAENADVNAECHGFWTVNNAKAKLNEFLAKRRIQADYHYEIVGLSSKISQTLALIEMRKVVLETCLSQFLAFKFLQNKIWFLLRRTFVASMSFYVRELGRDIKGRESGSTKASASRSCALSIVRQLFHLNLIPANAGAAALSKKDRNKVIKPFEVSVKPEMIQEIKNTLDLFSIRPMAGVIDPALKLTSLLPSRTVVDTKPTCESTDMTSIMWAPPIRNWDPWRACNIDEGYFASASLETLSQDFEKSFQEMQKTDQHYQRMRHSREALPVFAARVEILDTIKENRIVIIKGSTGCGKTTQVPQFILDEHLLCGSGAFCNIVVTQPRKICAVSVADRVANERSEELGQSCGYSVRFESMLPRPYASVLYCTVGVLLRKMESGMRGISHIIVDEVHERDVNTDFLLILLRDMLNTYPDLRVVLMSATVDTSIFRTYFGECPLIEVPGKIHPVEVFYLEDIVETLDYYPSEMFIRKRLDRGKKRKLKPVVEGGEPEEGDDDGEEDTEDCNRIVSEDYGVKVKEAIAAMSERENLNNEIMGKLLKYIDTMGEGAVLIFLPGWSAIFEAWKYFSNHPDFGPSQYLFLPLHSNLPRQDQRRVFDDPGQGIRKVILSTNIAESSVTIDDVVYVIDSGLAKMKLFTSHNNMTNYVTIWTAKANLDQRKGRAGRVRSGFCFRFMTKARHEKLEEHITPEILRSPLHAIALSVKLLRVGDVQKFLAKAVEPPPLDAVIEAVLVLKDLRALYSSEELTPLGRIIARLPVDPRVGKMLVMACVLGLGDAGCCLAAQSASHHEVFLIEMGRRLTFRQKNMAGSRCSDQLALLNAFMRWESQMLKGEDAEIRFCDSQSLSMPMLRVIWEAKKQIRDLLISAGFPESVFAPVEFDFFGSDHNLDLLAGLLAVGFYPNICWYREKRMVITSDMTRALINKTSVNCPYTNQDSGTLFPFPYFVFEEKVRTRAVSCKQLSMVTPLQLLIFGCRKVEYFIPVEPIGEAKDPESVLAFEYGPVVKLDGWISLKMSPEEASHVAGLRPALETILENVAASPHLLMEGEVDFQEKLGAVREVLLNVCSLEAGRNDLQRFQPSPSRPFSSPGPKRFFSERGGHGMPFTGMNRGFSHGDFGGRGGRGGGRGFGFGGYRGGFSPQNNWRNPSSPQNRWNQPHYGGGQRFNGPPRGGFNPRFGGNRGRDY</sequence>
<evidence type="ECO:0000256" key="8">
    <source>
        <dbReference type="ARBA" id="ARBA00022840"/>
    </source>
</evidence>
<dbReference type="Pfam" id="PF00035">
    <property type="entry name" value="dsrm"/>
    <property type="match status" value="1"/>
</dbReference>
<evidence type="ECO:0000256" key="5">
    <source>
        <dbReference type="ARBA" id="ARBA00022741"/>
    </source>
</evidence>
<feature type="domain" description="Helicase ATP-binding" evidence="13">
    <location>
        <begin position="1430"/>
        <end position="1596"/>
    </location>
</feature>
<reference evidence="15" key="1">
    <citation type="submission" date="2020-11" db="EMBL/GenBank/DDBJ databases">
        <authorList>
            <person name="Tran Van P."/>
        </authorList>
    </citation>
    <scope>NUCLEOTIDE SEQUENCE</scope>
</reference>
<dbReference type="PROSITE" id="PS00690">
    <property type="entry name" value="DEAH_ATP_HELICASE"/>
    <property type="match status" value="1"/>
</dbReference>
<protein>
    <recommendedName>
        <fullName evidence="3">RNA helicase</fullName>
        <ecNumber evidence="3">3.6.4.13</ecNumber>
    </recommendedName>
</protein>
<dbReference type="EC" id="3.6.4.13" evidence="3"/>
<comment type="subcellular location">
    <subcellularLocation>
        <location evidence="1">Nucleus</location>
    </subcellularLocation>
</comment>
<dbReference type="SMART" id="SM00358">
    <property type="entry name" value="DSRM"/>
    <property type="match status" value="1"/>
</dbReference>
<accession>A0A7R9BH06</accession>
<dbReference type="Proteomes" id="UP000678499">
    <property type="component" value="Unassembled WGS sequence"/>
</dbReference>
<proteinExistence type="inferred from homology"/>
<dbReference type="PANTHER" id="PTHR18934">
    <property type="entry name" value="ATP-DEPENDENT RNA HELICASE"/>
    <property type="match status" value="1"/>
</dbReference>
<dbReference type="EMBL" id="CAJPEX010000202">
    <property type="protein sequence ID" value="CAG0914235.1"/>
    <property type="molecule type" value="Genomic_DNA"/>
</dbReference>
<dbReference type="CDD" id="cd18791">
    <property type="entry name" value="SF2_C_RHA"/>
    <property type="match status" value="1"/>
</dbReference>
<dbReference type="GO" id="GO:0045944">
    <property type="term" value="P:positive regulation of transcription by RNA polymerase II"/>
    <property type="evidence" value="ECO:0007669"/>
    <property type="project" value="TreeGrafter"/>
</dbReference>
<dbReference type="SUPFAM" id="SSF54768">
    <property type="entry name" value="dsRNA-binding domain-like"/>
    <property type="match status" value="3"/>
</dbReference>
<feature type="domain" description="Helicase C-terminal" evidence="14">
    <location>
        <begin position="1690"/>
        <end position="1859"/>
    </location>
</feature>
<evidence type="ECO:0000313" key="15">
    <source>
        <dbReference type="EMBL" id="CAD7274083.1"/>
    </source>
</evidence>
<evidence type="ECO:0000259" key="12">
    <source>
        <dbReference type="PROSITE" id="PS50137"/>
    </source>
</evidence>
<dbReference type="InterPro" id="IPR014720">
    <property type="entry name" value="dsRBD_dom"/>
</dbReference>
<dbReference type="Gene3D" id="3.40.50.300">
    <property type="entry name" value="P-loop containing nucleotide triphosphate hydrolases"/>
    <property type="match status" value="2"/>
</dbReference>
<organism evidence="15">
    <name type="scientific">Notodromas monacha</name>
    <dbReference type="NCBI Taxonomy" id="399045"/>
    <lineage>
        <taxon>Eukaryota</taxon>
        <taxon>Metazoa</taxon>
        <taxon>Ecdysozoa</taxon>
        <taxon>Arthropoda</taxon>
        <taxon>Crustacea</taxon>
        <taxon>Oligostraca</taxon>
        <taxon>Ostracoda</taxon>
        <taxon>Podocopa</taxon>
        <taxon>Podocopida</taxon>
        <taxon>Cypridocopina</taxon>
        <taxon>Cypridoidea</taxon>
        <taxon>Cyprididae</taxon>
        <taxon>Notodromas</taxon>
    </lineage>
</organism>
<dbReference type="SMART" id="SM00490">
    <property type="entry name" value="HELICc"/>
    <property type="match status" value="1"/>
</dbReference>
<feature type="region of interest" description="Disordered" evidence="11">
    <location>
        <begin position="2272"/>
        <end position="2336"/>
    </location>
</feature>
<dbReference type="PROSITE" id="PS51192">
    <property type="entry name" value="HELICASE_ATP_BIND_1"/>
    <property type="match status" value="1"/>
</dbReference>
<dbReference type="InterPro" id="IPR048333">
    <property type="entry name" value="HA2_WH"/>
</dbReference>
<dbReference type="CDD" id="cd19854">
    <property type="entry name" value="DSRM_DHX9_rpt1"/>
    <property type="match status" value="1"/>
</dbReference>
<keyword evidence="16" id="KW-1185">Reference proteome</keyword>
<evidence type="ECO:0000256" key="6">
    <source>
        <dbReference type="ARBA" id="ARBA00022801"/>
    </source>
</evidence>
<gene>
    <name evidence="15" type="ORF">NMOB1V02_LOCUS1939</name>
</gene>
<feature type="compositionally biased region" description="Acidic residues" evidence="11">
    <location>
        <begin position="1642"/>
        <end position="1656"/>
    </location>
</feature>
<feature type="compositionally biased region" description="Polar residues" evidence="11">
    <location>
        <begin position="2290"/>
        <end position="2306"/>
    </location>
</feature>
<dbReference type="Pfam" id="PF07717">
    <property type="entry name" value="OB_NTP_bind"/>
    <property type="match status" value="1"/>
</dbReference>
<dbReference type="GO" id="GO:0050684">
    <property type="term" value="P:regulation of mRNA processing"/>
    <property type="evidence" value="ECO:0007669"/>
    <property type="project" value="TreeGrafter"/>
</dbReference>
<keyword evidence="9" id="KW-0539">Nucleus</keyword>
<feature type="region of interest" description="Disordered" evidence="11">
    <location>
        <begin position="1637"/>
        <end position="1656"/>
    </location>
</feature>
<comment type="similarity">
    <text evidence="2">Belongs to the DEAD box helicase family. DEAH subfamily.</text>
</comment>
<dbReference type="PANTHER" id="PTHR18934:SF119">
    <property type="entry name" value="ATP-DEPENDENT RNA HELICASE A"/>
    <property type="match status" value="1"/>
</dbReference>
<dbReference type="InterPro" id="IPR044446">
    <property type="entry name" value="DHX9_DSRM_2"/>
</dbReference>
<keyword evidence="8" id="KW-0067">ATP-binding</keyword>
<keyword evidence="10" id="KW-0694">RNA-binding</keyword>
<dbReference type="Pfam" id="PF00271">
    <property type="entry name" value="Helicase_C"/>
    <property type="match status" value="1"/>
</dbReference>
<dbReference type="InterPro" id="IPR001650">
    <property type="entry name" value="Helicase_C-like"/>
</dbReference>
<evidence type="ECO:0000259" key="13">
    <source>
        <dbReference type="PROSITE" id="PS51192"/>
    </source>
</evidence>
<dbReference type="FunFam" id="3.30.160.20:FF:000026">
    <property type="entry name" value="ATP-dependent RNA helicase A"/>
    <property type="match status" value="1"/>
</dbReference>
<dbReference type="InterPro" id="IPR011545">
    <property type="entry name" value="DEAD/DEAH_box_helicase_dom"/>
</dbReference>
<dbReference type="GO" id="GO:0003725">
    <property type="term" value="F:double-stranded RNA binding"/>
    <property type="evidence" value="ECO:0007669"/>
    <property type="project" value="InterPro"/>
</dbReference>
<evidence type="ECO:0000256" key="2">
    <source>
        <dbReference type="ARBA" id="ARBA00008792"/>
    </source>
</evidence>
<dbReference type="GO" id="GO:0003724">
    <property type="term" value="F:RNA helicase activity"/>
    <property type="evidence" value="ECO:0007669"/>
    <property type="project" value="UniProtKB-EC"/>
</dbReference>
<evidence type="ECO:0000256" key="1">
    <source>
        <dbReference type="ARBA" id="ARBA00004123"/>
    </source>
</evidence>
<evidence type="ECO:0000259" key="14">
    <source>
        <dbReference type="PROSITE" id="PS51194"/>
    </source>
</evidence>
<evidence type="ECO:0000256" key="4">
    <source>
        <dbReference type="ARBA" id="ARBA00022737"/>
    </source>
</evidence>
<evidence type="ECO:0000256" key="7">
    <source>
        <dbReference type="ARBA" id="ARBA00022806"/>
    </source>
</evidence>
<dbReference type="GO" id="GO:0005730">
    <property type="term" value="C:nucleolus"/>
    <property type="evidence" value="ECO:0007669"/>
    <property type="project" value="TreeGrafter"/>
</dbReference>
<dbReference type="GO" id="GO:0016887">
    <property type="term" value="F:ATP hydrolysis activity"/>
    <property type="evidence" value="ECO:0007669"/>
    <property type="project" value="TreeGrafter"/>
</dbReference>
<feature type="compositionally biased region" description="Low complexity" evidence="11">
    <location>
        <begin position="2316"/>
        <end position="2329"/>
    </location>
</feature>
<keyword evidence="4" id="KW-0677">Repeat</keyword>
<keyword evidence="7" id="KW-0347">Helicase</keyword>
<dbReference type="Pfam" id="PF00270">
    <property type="entry name" value="DEAD"/>
    <property type="match status" value="1"/>
</dbReference>
<dbReference type="PROSITE" id="PS50137">
    <property type="entry name" value="DS_RBD"/>
    <property type="match status" value="1"/>
</dbReference>
<dbReference type="InterPro" id="IPR027417">
    <property type="entry name" value="P-loop_NTPase"/>
</dbReference>
<dbReference type="OrthoDB" id="5600252at2759"/>
<evidence type="ECO:0000313" key="16">
    <source>
        <dbReference type="Proteomes" id="UP000678499"/>
    </source>
</evidence>
<dbReference type="InterPro" id="IPR044445">
    <property type="entry name" value="DHX9_DSRM_1"/>
</dbReference>
<evidence type="ECO:0000256" key="10">
    <source>
        <dbReference type="PROSITE-ProRule" id="PRU00266"/>
    </source>
</evidence>
<evidence type="ECO:0000256" key="9">
    <source>
        <dbReference type="ARBA" id="ARBA00023242"/>
    </source>
</evidence>
<keyword evidence="6" id="KW-0378">Hydrolase</keyword>
<dbReference type="InterPro" id="IPR002464">
    <property type="entry name" value="DNA/RNA_helicase_DEAH_CS"/>
</dbReference>
<dbReference type="FunFam" id="3.40.50.300:FF:000284">
    <property type="entry name" value="probable ATP-dependent RNA helicase YTHDC2"/>
    <property type="match status" value="1"/>
</dbReference>
<dbReference type="Gene3D" id="3.30.160.20">
    <property type="match status" value="2"/>
</dbReference>
<dbReference type="CDD" id="cd19855">
    <property type="entry name" value="DSRM_DHX9_rpt2"/>
    <property type="match status" value="1"/>
</dbReference>
<dbReference type="InterPro" id="IPR007502">
    <property type="entry name" value="Helicase-assoc_dom"/>
</dbReference>
<dbReference type="GO" id="GO:0043138">
    <property type="term" value="F:3'-5' DNA helicase activity"/>
    <property type="evidence" value="ECO:0007669"/>
    <property type="project" value="TreeGrafter"/>
</dbReference>
<dbReference type="Pfam" id="PF04408">
    <property type="entry name" value="WHD_HA2"/>
    <property type="match status" value="1"/>
</dbReference>
<evidence type="ECO:0000256" key="11">
    <source>
        <dbReference type="SAM" id="MobiDB-lite"/>
    </source>
</evidence>
<dbReference type="Gene3D" id="1.20.120.1080">
    <property type="match status" value="1"/>
</dbReference>
<dbReference type="PROSITE" id="PS51194">
    <property type="entry name" value="HELICASE_CTER"/>
    <property type="match status" value="1"/>
</dbReference>
<feature type="domain" description="DRBM" evidence="12">
    <location>
        <begin position="1024"/>
        <end position="1093"/>
    </location>
</feature>